<gene>
    <name evidence="1" type="ORF">AMAG_18377</name>
</gene>
<reference evidence="1 2" key="1">
    <citation type="submission" date="2009-11" db="EMBL/GenBank/DDBJ databases">
        <title>Annotation of Allomyces macrogynus ATCC 38327.</title>
        <authorList>
            <consortium name="The Broad Institute Genome Sequencing Platform"/>
            <person name="Russ C."/>
            <person name="Cuomo C."/>
            <person name="Burger G."/>
            <person name="Gray M.W."/>
            <person name="Holland P.W.H."/>
            <person name="King N."/>
            <person name="Lang F.B.F."/>
            <person name="Roger A.J."/>
            <person name="Ruiz-Trillo I."/>
            <person name="Young S.K."/>
            <person name="Zeng Q."/>
            <person name="Gargeya S."/>
            <person name="Fitzgerald M."/>
            <person name="Haas B."/>
            <person name="Abouelleil A."/>
            <person name="Alvarado L."/>
            <person name="Arachchi H.M."/>
            <person name="Berlin A."/>
            <person name="Chapman S.B."/>
            <person name="Gearin G."/>
            <person name="Goldberg J."/>
            <person name="Griggs A."/>
            <person name="Gujja S."/>
            <person name="Hansen M."/>
            <person name="Heiman D."/>
            <person name="Howarth C."/>
            <person name="Larimer J."/>
            <person name="Lui A."/>
            <person name="MacDonald P.J.P."/>
            <person name="McCowen C."/>
            <person name="Montmayeur A."/>
            <person name="Murphy C."/>
            <person name="Neiman D."/>
            <person name="Pearson M."/>
            <person name="Priest M."/>
            <person name="Roberts A."/>
            <person name="Saif S."/>
            <person name="Shea T."/>
            <person name="Sisk P."/>
            <person name="Stolte C."/>
            <person name="Sykes S."/>
            <person name="Wortman J."/>
            <person name="Nusbaum C."/>
            <person name="Birren B."/>
        </authorList>
    </citation>
    <scope>NUCLEOTIDE SEQUENCE [LARGE SCALE GENOMIC DNA]</scope>
    <source>
        <strain evidence="1 2">ATCC 38327</strain>
    </source>
</reference>
<organism evidence="1 2">
    <name type="scientific">Allomyces macrogynus (strain ATCC 38327)</name>
    <name type="common">Allomyces javanicus var. macrogynus</name>
    <dbReference type="NCBI Taxonomy" id="578462"/>
    <lineage>
        <taxon>Eukaryota</taxon>
        <taxon>Fungi</taxon>
        <taxon>Fungi incertae sedis</taxon>
        <taxon>Blastocladiomycota</taxon>
        <taxon>Blastocladiomycetes</taxon>
        <taxon>Blastocladiales</taxon>
        <taxon>Blastocladiaceae</taxon>
        <taxon>Allomyces</taxon>
    </lineage>
</organism>
<dbReference type="OrthoDB" id="10666869at2759"/>
<dbReference type="Proteomes" id="UP000054350">
    <property type="component" value="Unassembled WGS sequence"/>
</dbReference>
<keyword evidence="2" id="KW-1185">Reference proteome</keyword>
<sequence length="263" mass="27979">MNQVWASNGHGIVNTAGASRAVVTASIFTGYTDTLFYLGGTSRIDATSVLVTSSQCNLAQFGLASLTQNSALSMDRATVINVDAATCAGGLFALYAVTSMVVVSSLFQDGHVAQADDLPPLAAYMATAIRAWSTAKSTSFYGFVWPPTLANAGAVPRSSVAARFEYRPGPNFVDWNEPQESLKDGPVAETESMMLADGRAVDVGLVNARVPAVDCNRAQGWHLRRPGRRQGHADPLRGVLFGAHFVVHLLGRLQAAPPRLRDE</sequence>
<dbReference type="AlphaFoldDB" id="A0A0L0S6W4"/>
<dbReference type="VEuPathDB" id="FungiDB:AMAG_18377"/>
<evidence type="ECO:0000313" key="1">
    <source>
        <dbReference type="EMBL" id="KNE58126.1"/>
    </source>
</evidence>
<dbReference type="EMBL" id="GG745332">
    <property type="protein sequence ID" value="KNE58126.1"/>
    <property type="molecule type" value="Genomic_DNA"/>
</dbReference>
<reference evidence="2" key="2">
    <citation type="submission" date="2009-11" db="EMBL/GenBank/DDBJ databases">
        <title>The Genome Sequence of Allomyces macrogynus strain ATCC 38327.</title>
        <authorList>
            <consortium name="The Broad Institute Genome Sequencing Platform"/>
            <person name="Russ C."/>
            <person name="Cuomo C."/>
            <person name="Shea T."/>
            <person name="Young S.K."/>
            <person name="Zeng Q."/>
            <person name="Koehrsen M."/>
            <person name="Haas B."/>
            <person name="Borodovsky M."/>
            <person name="Guigo R."/>
            <person name="Alvarado L."/>
            <person name="Berlin A."/>
            <person name="Borenstein D."/>
            <person name="Chen Z."/>
            <person name="Engels R."/>
            <person name="Freedman E."/>
            <person name="Gellesch M."/>
            <person name="Goldberg J."/>
            <person name="Griggs A."/>
            <person name="Gujja S."/>
            <person name="Heiman D."/>
            <person name="Hepburn T."/>
            <person name="Howarth C."/>
            <person name="Jen D."/>
            <person name="Larson L."/>
            <person name="Lewis B."/>
            <person name="Mehta T."/>
            <person name="Park D."/>
            <person name="Pearson M."/>
            <person name="Roberts A."/>
            <person name="Saif S."/>
            <person name="Shenoy N."/>
            <person name="Sisk P."/>
            <person name="Stolte C."/>
            <person name="Sykes S."/>
            <person name="Walk T."/>
            <person name="White J."/>
            <person name="Yandava C."/>
            <person name="Burger G."/>
            <person name="Gray M.W."/>
            <person name="Holland P.W.H."/>
            <person name="King N."/>
            <person name="Lang F.B.F."/>
            <person name="Roger A.J."/>
            <person name="Ruiz-Trillo I."/>
            <person name="Lander E."/>
            <person name="Nusbaum C."/>
        </authorList>
    </citation>
    <scope>NUCLEOTIDE SEQUENCE [LARGE SCALE GENOMIC DNA]</scope>
    <source>
        <strain evidence="2">ATCC 38327</strain>
    </source>
</reference>
<name>A0A0L0S6W4_ALLM3</name>
<evidence type="ECO:0000313" key="2">
    <source>
        <dbReference type="Proteomes" id="UP000054350"/>
    </source>
</evidence>
<proteinExistence type="predicted"/>
<accession>A0A0L0S6W4</accession>
<protein>
    <submittedName>
        <fullName evidence="1">Uncharacterized protein</fullName>
    </submittedName>
</protein>